<sequence length="74" mass="7750">MVSTGDSLDRGVFWELCWELFFGGLYGGPSEMPNLSRGFPDAVAERFPAGLTGGRAAGAAEAPAGSVESIRREA</sequence>
<evidence type="ECO:0000313" key="3">
    <source>
        <dbReference type="Proteomes" id="UP000262538"/>
    </source>
</evidence>
<protein>
    <submittedName>
        <fullName evidence="2">Uncharacterized protein</fullName>
    </submittedName>
</protein>
<organism evidence="2 3">
    <name type="scientific">Microbispora triticiradicis</name>
    <dbReference type="NCBI Taxonomy" id="2200763"/>
    <lineage>
        <taxon>Bacteria</taxon>
        <taxon>Bacillati</taxon>
        <taxon>Actinomycetota</taxon>
        <taxon>Actinomycetes</taxon>
        <taxon>Streptosporangiales</taxon>
        <taxon>Streptosporangiaceae</taxon>
        <taxon>Microbispora</taxon>
    </lineage>
</organism>
<feature type="region of interest" description="Disordered" evidence="1">
    <location>
        <begin position="54"/>
        <end position="74"/>
    </location>
</feature>
<evidence type="ECO:0000313" key="2">
    <source>
        <dbReference type="EMBL" id="RGA02794.1"/>
    </source>
</evidence>
<accession>A0ABX9LFX1</accession>
<comment type="caution">
    <text evidence="2">The sequence shown here is derived from an EMBL/GenBank/DDBJ whole genome shotgun (WGS) entry which is preliminary data.</text>
</comment>
<name>A0ABX9LFX1_9ACTN</name>
<reference evidence="2 3" key="1">
    <citation type="submission" date="2018-08" db="EMBL/GenBank/DDBJ databases">
        <title>Microbispora. triticiradicis sp. nov., a novel actinomycete isolated from the root of wheat (Triticum aestivum L.)).</title>
        <authorList>
            <person name="Han C."/>
        </authorList>
    </citation>
    <scope>NUCLEOTIDE SEQUENCE [LARGE SCALE GENOMIC DNA]</scope>
    <source>
        <strain evidence="2 3">NEAU-HRDPA2-9</strain>
    </source>
</reference>
<dbReference type="EMBL" id="QFZU02000110">
    <property type="protein sequence ID" value="RGA02794.1"/>
    <property type="molecule type" value="Genomic_DNA"/>
</dbReference>
<evidence type="ECO:0000256" key="1">
    <source>
        <dbReference type="SAM" id="MobiDB-lite"/>
    </source>
</evidence>
<proteinExistence type="predicted"/>
<keyword evidence="3" id="KW-1185">Reference proteome</keyword>
<dbReference type="Proteomes" id="UP000262538">
    <property type="component" value="Unassembled WGS sequence"/>
</dbReference>
<gene>
    <name evidence="2" type="ORF">DI270_022550</name>
</gene>